<gene>
    <name evidence="2" type="ORF">QI30_17560</name>
</gene>
<proteinExistence type="predicted"/>
<keyword evidence="3" id="KW-1185">Reference proteome</keyword>
<comment type="caution">
    <text evidence="2">The sequence shown here is derived from an EMBL/GenBank/DDBJ whole genome shotgun (WGS) entry which is preliminary data.</text>
</comment>
<dbReference type="InterPro" id="IPR012788">
    <property type="entry name" value="Decarb_PcaC"/>
</dbReference>
<evidence type="ECO:0000313" key="2">
    <source>
        <dbReference type="EMBL" id="RUS52562.1"/>
    </source>
</evidence>
<dbReference type="InterPro" id="IPR052512">
    <property type="entry name" value="4CMD/NDH-1_regulator"/>
</dbReference>
<organism evidence="2 3">
    <name type="scientific">Candidatus Kurthia intestinigallinarum</name>
    <dbReference type="NCBI Taxonomy" id="1562256"/>
    <lineage>
        <taxon>Bacteria</taxon>
        <taxon>Bacillati</taxon>
        <taxon>Bacillota</taxon>
        <taxon>Bacilli</taxon>
        <taxon>Bacillales</taxon>
        <taxon>Caryophanaceae</taxon>
        <taxon>Kurthia</taxon>
    </lineage>
</organism>
<dbReference type="EMBL" id="JTFC01000042">
    <property type="protein sequence ID" value="RUS52562.1"/>
    <property type="molecule type" value="Genomic_DNA"/>
</dbReference>
<feature type="domain" description="Carboxymuconolactone decarboxylase-like" evidence="1">
    <location>
        <begin position="41"/>
        <end position="124"/>
    </location>
</feature>
<dbReference type="Gene3D" id="1.20.1290.10">
    <property type="entry name" value="AhpD-like"/>
    <property type="match status" value="1"/>
</dbReference>
<sequence length="133" mass="15124">MKKEVCFMTEQFEKGLAIRRQVMGDEFVDRAFEQATEFTMDLQHYITDVCWGGIWGREGLKKRDRSLINLAMLTALNRSQELRGHVRGAINNGVTVEEIKEVILQTAVYCGAPAAQEGFRIAKEVLEDMNALK</sequence>
<dbReference type="Proteomes" id="UP000288623">
    <property type="component" value="Unassembled WGS sequence"/>
</dbReference>
<dbReference type="GO" id="GO:0051920">
    <property type="term" value="F:peroxiredoxin activity"/>
    <property type="evidence" value="ECO:0007669"/>
    <property type="project" value="InterPro"/>
</dbReference>
<evidence type="ECO:0000313" key="3">
    <source>
        <dbReference type="Proteomes" id="UP000288623"/>
    </source>
</evidence>
<dbReference type="Pfam" id="PF02627">
    <property type="entry name" value="CMD"/>
    <property type="match status" value="1"/>
</dbReference>
<evidence type="ECO:0000259" key="1">
    <source>
        <dbReference type="Pfam" id="PF02627"/>
    </source>
</evidence>
<dbReference type="SUPFAM" id="SSF69118">
    <property type="entry name" value="AhpD-like"/>
    <property type="match status" value="1"/>
</dbReference>
<dbReference type="PANTHER" id="PTHR33570">
    <property type="entry name" value="4-CARBOXYMUCONOLACTONE DECARBOXYLASE FAMILY PROTEIN"/>
    <property type="match status" value="1"/>
</dbReference>
<dbReference type="InterPro" id="IPR029032">
    <property type="entry name" value="AhpD-like"/>
</dbReference>
<dbReference type="NCBIfam" id="TIGR02425">
    <property type="entry name" value="decarb_PcaC"/>
    <property type="match status" value="1"/>
</dbReference>
<protein>
    <submittedName>
        <fullName evidence="2">4-carboxymuconolactone decarboxylase</fullName>
    </submittedName>
</protein>
<accession>A0A433RQ93</accession>
<dbReference type="InterPro" id="IPR003779">
    <property type="entry name" value="CMD-like"/>
</dbReference>
<name>A0A433RQ93_9BACL</name>
<dbReference type="AlphaFoldDB" id="A0A433RQ93"/>
<reference evidence="2 3" key="1">
    <citation type="submission" date="2014-11" db="EMBL/GenBank/DDBJ databases">
        <title>Genome sequence and analysis of novel Kurthia sp.</title>
        <authorList>
            <person name="Lawson J.N."/>
            <person name="Gonzalez J.E."/>
            <person name="Rinauldi L."/>
            <person name="Xuan Z."/>
            <person name="Firman A."/>
            <person name="Shaddox L."/>
            <person name="Trudeau A."/>
            <person name="Shah S."/>
            <person name="Reiman D."/>
        </authorList>
    </citation>
    <scope>NUCLEOTIDE SEQUENCE [LARGE SCALE GENOMIC DNA]</scope>
    <source>
        <strain evidence="2 3">3B1D</strain>
    </source>
</reference>
<dbReference type="PANTHER" id="PTHR33570:SF2">
    <property type="entry name" value="CARBOXYMUCONOLACTONE DECARBOXYLASE-LIKE DOMAIN-CONTAINING PROTEIN"/>
    <property type="match status" value="1"/>
</dbReference>